<feature type="compositionally biased region" description="Basic and acidic residues" evidence="1">
    <location>
        <begin position="13"/>
        <end position="26"/>
    </location>
</feature>
<reference evidence="2 3" key="1">
    <citation type="submission" date="2024-06" db="EMBL/GenBank/DDBJ databases">
        <title>A chromosome level genome sequence of Diviner's sage (Salvia divinorum).</title>
        <authorList>
            <person name="Ford S.A."/>
            <person name="Ro D.-K."/>
            <person name="Ness R.W."/>
            <person name="Phillips M.A."/>
        </authorList>
    </citation>
    <scope>NUCLEOTIDE SEQUENCE [LARGE SCALE GENOMIC DNA]</scope>
    <source>
        <strain evidence="2">SAF-2024a</strain>
        <tissue evidence="2">Leaf</tissue>
    </source>
</reference>
<name>A0ABD1GJ03_SALDI</name>
<comment type="caution">
    <text evidence="2">The sequence shown here is derived from an EMBL/GenBank/DDBJ whole genome shotgun (WGS) entry which is preliminary data.</text>
</comment>
<protein>
    <submittedName>
        <fullName evidence="2">Uncharacterized protein</fullName>
    </submittedName>
</protein>
<sequence length="80" mass="8969">MHIRSRGPPLESIDPRSKHPIAEERTKKAKPKVLSSLADPKAFTFSHGENSLTYTFTHSISHPVRATFSDKNGGQQQWAQ</sequence>
<evidence type="ECO:0000313" key="3">
    <source>
        <dbReference type="Proteomes" id="UP001567538"/>
    </source>
</evidence>
<organism evidence="2 3">
    <name type="scientific">Salvia divinorum</name>
    <name type="common">Maria pastora</name>
    <name type="synonym">Diviner's sage</name>
    <dbReference type="NCBI Taxonomy" id="28513"/>
    <lineage>
        <taxon>Eukaryota</taxon>
        <taxon>Viridiplantae</taxon>
        <taxon>Streptophyta</taxon>
        <taxon>Embryophyta</taxon>
        <taxon>Tracheophyta</taxon>
        <taxon>Spermatophyta</taxon>
        <taxon>Magnoliopsida</taxon>
        <taxon>eudicotyledons</taxon>
        <taxon>Gunneridae</taxon>
        <taxon>Pentapetalae</taxon>
        <taxon>asterids</taxon>
        <taxon>lamiids</taxon>
        <taxon>Lamiales</taxon>
        <taxon>Lamiaceae</taxon>
        <taxon>Nepetoideae</taxon>
        <taxon>Mentheae</taxon>
        <taxon>Salviinae</taxon>
        <taxon>Salvia</taxon>
        <taxon>Salvia subgen. Calosphace</taxon>
    </lineage>
</organism>
<dbReference type="Proteomes" id="UP001567538">
    <property type="component" value="Unassembled WGS sequence"/>
</dbReference>
<evidence type="ECO:0000256" key="1">
    <source>
        <dbReference type="SAM" id="MobiDB-lite"/>
    </source>
</evidence>
<gene>
    <name evidence="2" type="ORF">AAHA92_21005</name>
</gene>
<dbReference type="EMBL" id="JBEAFC010000008">
    <property type="protein sequence ID" value="KAL1544110.1"/>
    <property type="molecule type" value="Genomic_DNA"/>
</dbReference>
<evidence type="ECO:0000313" key="2">
    <source>
        <dbReference type="EMBL" id="KAL1544110.1"/>
    </source>
</evidence>
<keyword evidence="3" id="KW-1185">Reference proteome</keyword>
<dbReference type="AlphaFoldDB" id="A0ABD1GJ03"/>
<feature type="region of interest" description="Disordered" evidence="1">
    <location>
        <begin position="1"/>
        <end position="33"/>
    </location>
</feature>
<accession>A0ABD1GJ03</accession>
<proteinExistence type="predicted"/>